<evidence type="ECO:0000256" key="2">
    <source>
        <dbReference type="SAM" id="Phobius"/>
    </source>
</evidence>
<dbReference type="RefSeq" id="WP_247815731.1">
    <property type="nucleotide sequence ID" value="NZ_JAKRKC020000002.1"/>
</dbReference>
<evidence type="ECO:0000256" key="1">
    <source>
        <dbReference type="SAM" id="MobiDB-lite"/>
    </source>
</evidence>
<feature type="region of interest" description="Disordered" evidence="1">
    <location>
        <begin position="217"/>
        <end position="254"/>
    </location>
</feature>
<feature type="transmembrane region" description="Helical" evidence="2">
    <location>
        <begin position="120"/>
        <end position="142"/>
    </location>
</feature>
<feature type="transmembrane region" description="Helical" evidence="2">
    <location>
        <begin position="149"/>
        <end position="175"/>
    </location>
</feature>
<dbReference type="Pfam" id="PF06197">
    <property type="entry name" value="DUF998"/>
    <property type="match status" value="1"/>
</dbReference>
<name>A0ABT0G895_9ACTN</name>
<protein>
    <submittedName>
        <fullName evidence="3">DUF998 domain-containing protein</fullName>
    </submittedName>
</protein>
<keyword evidence="2" id="KW-1133">Transmembrane helix</keyword>
<keyword evidence="2" id="KW-0472">Membrane</keyword>
<dbReference type="InterPro" id="IPR009339">
    <property type="entry name" value="DUF998"/>
</dbReference>
<dbReference type="EMBL" id="JAKRKC020000002">
    <property type="protein sequence ID" value="MCK2220638.1"/>
    <property type="molecule type" value="Genomic_DNA"/>
</dbReference>
<proteinExistence type="predicted"/>
<gene>
    <name evidence="3" type="ORF">MF672_043575</name>
</gene>
<sequence>MERRLCVLAAAAFIVAAVLGSAWITGQFTTPAVDRANGYVSELAARDQPWTYLFRVSDALAGLACLLGVALVPRVPGEGPGWGALAGYGLLLAAGAALPLDCAFLSEPGCGGPGLPPGRLAHLAAGALATVAVLSAMALLAAQWRARTAWLLTGLSAAATALVGVALAAGAARAWPTGRSSRWSRSGWCTWPCACWSRTCRRPRTAPRTSCRRARAPRCWSRRGRPAPGSTGTRWPASWPPPAGSSASTVPGSA</sequence>
<feature type="transmembrane region" description="Helical" evidence="2">
    <location>
        <begin position="79"/>
        <end position="100"/>
    </location>
</feature>
<keyword evidence="4" id="KW-1185">Reference proteome</keyword>
<evidence type="ECO:0000313" key="3">
    <source>
        <dbReference type="EMBL" id="MCK2220638.1"/>
    </source>
</evidence>
<organism evidence="3 4">
    <name type="scientific">Actinomadura luzonensis</name>
    <dbReference type="NCBI Taxonomy" id="2805427"/>
    <lineage>
        <taxon>Bacteria</taxon>
        <taxon>Bacillati</taxon>
        <taxon>Actinomycetota</taxon>
        <taxon>Actinomycetes</taxon>
        <taxon>Streptosporangiales</taxon>
        <taxon>Thermomonosporaceae</taxon>
        <taxon>Actinomadura</taxon>
    </lineage>
</organism>
<accession>A0ABT0G895</accession>
<dbReference type="Proteomes" id="UP001317259">
    <property type="component" value="Unassembled WGS sequence"/>
</dbReference>
<keyword evidence="2" id="KW-0812">Transmembrane</keyword>
<evidence type="ECO:0000313" key="4">
    <source>
        <dbReference type="Proteomes" id="UP001317259"/>
    </source>
</evidence>
<reference evidence="3 4" key="1">
    <citation type="submission" date="2022-04" db="EMBL/GenBank/DDBJ databases">
        <title>Genome draft of Actinomadura sp. ATCC 31491.</title>
        <authorList>
            <person name="Shi X."/>
            <person name="Du Y."/>
        </authorList>
    </citation>
    <scope>NUCLEOTIDE SEQUENCE [LARGE SCALE GENOMIC DNA]</scope>
    <source>
        <strain evidence="3 4">ATCC 31491</strain>
    </source>
</reference>
<feature type="transmembrane region" description="Helical" evidence="2">
    <location>
        <begin position="52"/>
        <end position="72"/>
    </location>
</feature>
<comment type="caution">
    <text evidence="3">The sequence shown here is derived from an EMBL/GenBank/DDBJ whole genome shotgun (WGS) entry which is preliminary data.</text>
</comment>